<keyword evidence="3" id="KW-1185">Reference proteome</keyword>
<name>A0ABS9MTY7_9BURK</name>
<gene>
    <name evidence="2" type="ORF">MAF45_10190</name>
</gene>
<dbReference type="RefSeq" id="WP_237980355.1">
    <property type="nucleotide sequence ID" value="NZ_JAKNCT010000014.1"/>
</dbReference>
<evidence type="ECO:0000256" key="1">
    <source>
        <dbReference type="SAM" id="Phobius"/>
    </source>
</evidence>
<comment type="caution">
    <text evidence="2">The sequence shown here is derived from an EMBL/GenBank/DDBJ whole genome shotgun (WGS) entry which is preliminary data.</text>
</comment>
<keyword evidence="1" id="KW-1133">Transmembrane helix</keyword>
<keyword evidence="1" id="KW-0812">Transmembrane</keyword>
<proteinExistence type="predicted"/>
<dbReference type="Proteomes" id="UP001297600">
    <property type="component" value="Unassembled WGS sequence"/>
</dbReference>
<feature type="transmembrane region" description="Helical" evidence="1">
    <location>
        <begin position="47"/>
        <end position="69"/>
    </location>
</feature>
<accession>A0ABS9MTY7</accession>
<sequence>MCTTQSRFLDKTAARVGGFFNTPTLLKGAFPIGVAGMDFAGLPLSSWIQLLTLIYTALLILGAIPKAIAGIQALKDRFRSKGKEEE</sequence>
<reference evidence="2 3" key="1">
    <citation type="submission" date="2022-02" db="EMBL/GenBank/DDBJ databases">
        <title>Mesosutterella porci, a novel member of the family Sutterellaceae from pig feces.</title>
        <authorList>
            <person name="Wylensek D."/>
            <person name="Clavel T."/>
        </authorList>
    </citation>
    <scope>NUCLEOTIDE SEQUENCE [LARGE SCALE GENOMIC DNA]</scope>
    <source>
        <strain evidence="3">oilRF-744-wt-GAM-9</strain>
    </source>
</reference>
<protein>
    <submittedName>
        <fullName evidence="2">Uncharacterized protein</fullName>
    </submittedName>
</protein>
<dbReference type="EMBL" id="JAKNCT010000014">
    <property type="protein sequence ID" value="MCG5031804.1"/>
    <property type="molecule type" value="Genomic_DNA"/>
</dbReference>
<evidence type="ECO:0000313" key="3">
    <source>
        <dbReference type="Proteomes" id="UP001297600"/>
    </source>
</evidence>
<evidence type="ECO:0000313" key="2">
    <source>
        <dbReference type="EMBL" id="MCG5031804.1"/>
    </source>
</evidence>
<keyword evidence="1" id="KW-0472">Membrane</keyword>
<organism evidence="2 3">
    <name type="scientific">Mesosutterella porci</name>
    <dbReference type="NCBI Taxonomy" id="2915351"/>
    <lineage>
        <taxon>Bacteria</taxon>
        <taxon>Pseudomonadati</taxon>
        <taxon>Pseudomonadota</taxon>
        <taxon>Betaproteobacteria</taxon>
        <taxon>Burkholderiales</taxon>
        <taxon>Sutterellaceae</taxon>
        <taxon>Mesosutterella</taxon>
    </lineage>
</organism>